<reference evidence="5 6" key="1">
    <citation type="journal article" date="2016" name="Nat. Commun.">
        <title>Thousands of microbial genomes shed light on interconnected biogeochemical processes in an aquifer system.</title>
        <authorList>
            <person name="Anantharaman K."/>
            <person name="Brown C.T."/>
            <person name="Hug L.A."/>
            <person name="Sharon I."/>
            <person name="Castelle C.J."/>
            <person name="Probst A.J."/>
            <person name="Thomas B.C."/>
            <person name="Singh A."/>
            <person name="Wilkins M.J."/>
            <person name="Karaoz U."/>
            <person name="Brodie E.L."/>
            <person name="Williams K.H."/>
            <person name="Hubbard S.S."/>
            <person name="Banfield J.F."/>
        </authorList>
    </citation>
    <scope>NUCLEOTIDE SEQUENCE [LARGE SCALE GENOMIC DNA]</scope>
</reference>
<feature type="domain" description="ABC transporter" evidence="4">
    <location>
        <begin position="5"/>
        <end position="235"/>
    </location>
</feature>
<dbReference type="GO" id="GO:0005524">
    <property type="term" value="F:ATP binding"/>
    <property type="evidence" value="ECO:0007669"/>
    <property type="project" value="UniProtKB-KW"/>
</dbReference>
<keyword evidence="1" id="KW-0813">Transport</keyword>
<name>A0A1G2G467_9BACT</name>
<evidence type="ECO:0000256" key="2">
    <source>
        <dbReference type="ARBA" id="ARBA00022741"/>
    </source>
</evidence>
<dbReference type="InterPro" id="IPR003439">
    <property type="entry name" value="ABC_transporter-like_ATP-bd"/>
</dbReference>
<dbReference type="EMBL" id="MHNN01000025">
    <property type="protein sequence ID" value="OGZ45019.1"/>
    <property type="molecule type" value="Genomic_DNA"/>
</dbReference>
<dbReference type="PANTHER" id="PTHR42711:SF15">
    <property type="entry name" value="ABC-TYPE MULTIDRUG TRANSPORT SYSTEM, ATPASE COMPONENT"/>
    <property type="match status" value="1"/>
</dbReference>
<evidence type="ECO:0000313" key="6">
    <source>
        <dbReference type="Proteomes" id="UP000176576"/>
    </source>
</evidence>
<dbReference type="SUPFAM" id="SSF52540">
    <property type="entry name" value="P-loop containing nucleoside triphosphate hydrolases"/>
    <property type="match status" value="1"/>
</dbReference>
<evidence type="ECO:0000256" key="1">
    <source>
        <dbReference type="ARBA" id="ARBA00022448"/>
    </source>
</evidence>
<gene>
    <name evidence="5" type="ORF">A3J54_03175</name>
</gene>
<dbReference type="Pfam" id="PF00005">
    <property type="entry name" value="ABC_tran"/>
    <property type="match status" value="1"/>
</dbReference>
<evidence type="ECO:0000259" key="4">
    <source>
        <dbReference type="PROSITE" id="PS50893"/>
    </source>
</evidence>
<evidence type="ECO:0000313" key="5">
    <source>
        <dbReference type="EMBL" id="OGZ45019.1"/>
    </source>
</evidence>
<proteinExistence type="predicted"/>
<dbReference type="STRING" id="1802117.A3J54_03175"/>
<dbReference type="AlphaFoldDB" id="A0A1G2G467"/>
<dbReference type="PANTHER" id="PTHR42711">
    <property type="entry name" value="ABC TRANSPORTER ATP-BINDING PROTEIN"/>
    <property type="match status" value="1"/>
</dbReference>
<sequence>MVPALEVDNLGKAYGSAVAVNGISFTVKQGEFFGFLGPNGAGKTTTIHCITGVASITSGAIRVYGYDVVSDYRQARKHVGLAPQEFNVDIFARVWDILDYVGGFYGMPKSARKERIEHLLEQFDLTEHAKKEFRTLSGGLKRRVMLARAMVHNPPLLILDEPTAGVDVELRHMLWDYLRELNKEGKTILLTSHYLEEVELLCNRVAIIHKGSIAAIDDTSAFLKDGKRLEHMYLEITSNKT</sequence>
<keyword evidence="3" id="KW-0067">ATP-binding</keyword>
<dbReference type="GO" id="GO:0016887">
    <property type="term" value="F:ATP hydrolysis activity"/>
    <property type="evidence" value="ECO:0007669"/>
    <property type="project" value="InterPro"/>
</dbReference>
<dbReference type="Proteomes" id="UP000176576">
    <property type="component" value="Unassembled WGS sequence"/>
</dbReference>
<keyword evidence="2" id="KW-0547">Nucleotide-binding</keyword>
<organism evidence="5 6">
    <name type="scientific">Candidatus Ryanbacteria bacterium RIFCSPHIGHO2_02_FULL_45_13b</name>
    <dbReference type="NCBI Taxonomy" id="1802117"/>
    <lineage>
        <taxon>Bacteria</taxon>
        <taxon>Candidatus Ryaniibacteriota</taxon>
    </lineage>
</organism>
<dbReference type="InterPro" id="IPR050763">
    <property type="entry name" value="ABC_transporter_ATP-binding"/>
</dbReference>
<dbReference type="PROSITE" id="PS50893">
    <property type="entry name" value="ABC_TRANSPORTER_2"/>
    <property type="match status" value="1"/>
</dbReference>
<dbReference type="InterPro" id="IPR003593">
    <property type="entry name" value="AAA+_ATPase"/>
</dbReference>
<accession>A0A1G2G467</accession>
<dbReference type="InterPro" id="IPR027417">
    <property type="entry name" value="P-loop_NTPase"/>
</dbReference>
<protein>
    <recommendedName>
        <fullName evidence="4">ABC transporter domain-containing protein</fullName>
    </recommendedName>
</protein>
<evidence type="ECO:0000256" key="3">
    <source>
        <dbReference type="ARBA" id="ARBA00022840"/>
    </source>
</evidence>
<comment type="caution">
    <text evidence="5">The sequence shown here is derived from an EMBL/GenBank/DDBJ whole genome shotgun (WGS) entry which is preliminary data.</text>
</comment>
<dbReference type="Gene3D" id="3.40.50.300">
    <property type="entry name" value="P-loop containing nucleotide triphosphate hydrolases"/>
    <property type="match status" value="1"/>
</dbReference>
<dbReference type="SMART" id="SM00382">
    <property type="entry name" value="AAA"/>
    <property type="match status" value="1"/>
</dbReference>